<reference evidence="1" key="1">
    <citation type="submission" date="2021-08" db="EMBL/GenBank/DDBJ databases">
        <authorList>
            <person name="Nwanade C."/>
            <person name="Wang M."/>
            <person name="Masoudi A."/>
            <person name="Yu Z."/>
            <person name="Liu J."/>
        </authorList>
    </citation>
    <scope>NUCLEOTIDE SEQUENCE</scope>
    <source>
        <strain evidence="1">S166</strain>
        <plasmid evidence="1">unnamed6</plasmid>
    </source>
</reference>
<sequence length="129" mass="14356">MNNSKRAEGVISIYDVAKLLKENAKFYCRYDYYDLGRSNSPRYTCTYIREDGSEAVLISVRYSGGGGVNKRLFSLWPGLYKHHREYGDGSEIVVHEDNTISTIKVDSKGRIKALTGPLASPHSDEGSGS</sequence>
<accession>A0ABY5WR79</accession>
<protein>
    <submittedName>
        <fullName evidence="1">Uncharacterized protein</fullName>
    </submittedName>
</protein>
<name>A0ABY5WR79_9RHOB</name>
<keyword evidence="1" id="KW-0614">Plasmid</keyword>
<dbReference type="RefSeq" id="WP_259966421.1">
    <property type="nucleotide sequence ID" value="NZ_CP081057.1"/>
</dbReference>
<dbReference type="Proteomes" id="UP001058514">
    <property type="component" value="Plasmid unnamed6"/>
</dbReference>
<dbReference type="EMBL" id="CP081057">
    <property type="protein sequence ID" value="UWQ44010.1"/>
    <property type="molecule type" value="Genomic_DNA"/>
</dbReference>
<proteinExistence type="predicted"/>
<gene>
    <name evidence="1" type="ORF">K3718_21190</name>
</gene>
<keyword evidence="2" id="KW-1185">Reference proteome</keyword>
<evidence type="ECO:0000313" key="2">
    <source>
        <dbReference type="Proteomes" id="UP001058514"/>
    </source>
</evidence>
<organism evidence="1 2">
    <name type="scientific">Leisingera aquaemixtae</name>
    <dbReference type="NCBI Taxonomy" id="1396826"/>
    <lineage>
        <taxon>Bacteria</taxon>
        <taxon>Pseudomonadati</taxon>
        <taxon>Pseudomonadota</taxon>
        <taxon>Alphaproteobacteria</taxon>
        <taxon>Rhodobacterales</taxon>
        <taxon>Roseobacteraceae</taxon>
        <taxon>Leisingera</taxon>
    </lineage>
</organism>
<geneLocation type="plasmid" evidence="1 2">
    <name>unnamed6</name>
</geneLocation>
<evidence type="ECO:0000313" key="1">
    <source>
        <dbReference type="EMBL" id="UWQ44010.1"/>
    </source>
</evidence>